<dbReference type="InterPro" id="IPR001763">
    <property type="entry name" value="Rhodanese-like_dom"/>
</dbReference>
<dbReference type="PANTHER" id="PTHR10953">
    <property type="entry name" value="UBIQUITIN-ACTIVATING ENZYME E1"/>
    <property type="match status" value="1"/>
</dbReference>
<keyword evidence="3" id="KW-1185">Reference proteome</keyword>
<name>A0ABN1ZT41_9MICO</name>
<sequence>MPSALSDYDGAMSTSSLGTADRTRYVRQIRLSGFGERAQAALLDSHVLVIGAGGLGAPILSYLAAAGIGTITVVDPDVVELSNLHRQVIHAEAAIGTRKIDSAQQRMTGINSSIEVRTIPQLLTPVNALELFEGVDIVVDGSDNFATRYLANDACEILGIPLVWGTILGFDGQVAVFDAERGATLRDLYPEVPAPGSVPDCSVAGVLGPLCGSIGSAMAMEAIKVLTGIGTPLYNSVAVHSSLDAGWETVPVRPIPGRPPVTDLEQHRGDYAQHTFDSLSTDYDTAESAKGSTSRENLLGPATVTWAEAEADSILVDIRDDDEVASGMVPGAVHIPMDELLADPSRLPNLEATNTTDVSAFSDAAPAQSHGIALYCRSGVRSAKTAAQLRSHGTAVTSVNGGYLAYLSQAPPQQS</sequence>
<dbReference type="InterPro" id="IPR036873">
    <property type="entry name" value="Rhodanese-like_dom_sf"/>
</dbReference>
<accession>A0ABN1ZT41</accession>
<dbReference type="Proteomes" id="UP001500177">
    <property type="component" value="Unassembled WGS sequence"/>
</dbReference>
<dbReference type="SUPFAM" id="SSF69572">
    <property type="entry name" value="Activating enzymes of the ubiquitin-like proteins"/>
    <property type="match status" value="1"/>
</dbReference>
<dbReference type="InterPro" id="IPR035985">
    <property type="entry name" value="Ubiquitin-activating_enz"/>
</dbReference>
<dbReference type="CDD" id="cd00757">
    <property type="entry name" value="ThiF_MoeB_HesA_family"/>
    <property type="match status" value="1"/>
</dbReference>
<keyword evidence="2" id="KW-0808">Transferase</keyword>
<dbReference type="Pfam" id="PF00581">
    <property type="entry name" value="Rhodanese"/>
    <property type="match status" value="1"/>
</dbReference>
<keyword evidence="2" id="KW-0548">Nucleotidyltransferase</keyword>
<dbReference type="SMART" id="SM00450">
    <property type="entry name" value="RHOD"/>
    <property type="match status" value="1"/>
</dbReference>
<dbReference type="EMBL" id="BAAALX010000001">
    <property type="protein sequence ID" value="GAA1504025.1"/>
    <property type="molecule type" value="Genomic_DNA"/>
</dbReference>
<dbReference type="GO" id="GO:0016779">
    <property type="term" value="F:nucleotidyltransferase activity"/>
    <property type="evidence" value="ECO:0007669"/>
    <property type="project" value="UniProtKB-KW"/>
</dbReference>
<dbReference type="PANTHER" id="PTHR10953:SF102">
    <property type="entry name" value="ADENYLYLTRANSFERASE AND SULFURTRANSFERASE MOCS3"/>
    <property type="match status" value="1"/>
</dbReference>
<dbReference type="Gene3D" id="3.40.250.10">
    <property type="entry name" value="Rhodanese-like domain"/>
    <property type="match status" value="1"/>
</dbReference>
<evidence type="ECO:0000259" key="1">
    <source>
        <dbReference type="PROSITE" id="PS50206"/>
    </source>
</evidence>
<dbReference type="CDD" id="cd00158">
    <property type="entry name" value="RHOD"/>
    <property type="match status" value="1"/>
</dbReference>
<proteinExistence type="predicted"/>
<gene>
    <name evidence="2" type="ORF">GCM10009690_03420</name>
</gene>
<reference evidence="2 3" key="1">
    <citation type="journal article" date="2019" name="Int. J. Syst. Evol. Microbiol.">
        <title>The Global Catalogue of Microorganisms (GCM) 10K type strain sequencing project: providing services to taxonomists for standard genome sequencing and annotation.</title>
        <authorList>
            <consortium name="The Broad Institute Genomics Platform"/>
            <consortium name="The Broad Institute Genome Sequencing Center for Infectious Disease"/>
            <person name="Wu L."/>
            <person name="Ma J."/>
        </authorList>
    </citation>
    <scope>NUCLEOTIDE SEQUENCE [LARGE SCALE GENOMIC DNA]</scope>
    <source>
        <strain evidence="2 3">JCM 13318</strain>
    </source>
</reference>
<dbReference type="InterPro" id="IPR045886">
    <property type="entry name" value="ThiF/MoeB/HesA"/>
</dbReference>
<evidence type="ECO:0000313" key="3">
    <source>
        <dbReference type="Proteomes" id="UP001500177"/>
    </source>
</evidence>
<dbReference type="InterPro" id="IPR000594">
    <property type="entry name" value="ThiF_NAD_FAD-bd"/>
</dbReference>
<dbReference type="Gene3D" id="3.40.50.720">
    <property type="entry name" value="NAD(P)-binding Rossmann-like Domain"/>
    <property type="match status" value="1"/>
</dbReference>
<protein>
    <submittedName>
        <fullName evidence="2">ThiF family adenylyltransferase</fullName>
    </submittedName>
</protein>
<dbReference type="Pfam" id="PF00899">
    <property type="entry name" value="ThiF"/>
    <property type="match status" value="1"/>
</dbReference>
<feature type="domain" description="Rhodanese" evidence="1">
    <location>
        <begin position="309"/>
        <end position="415"/>
    </location>
</feature>
<dbReference type="SUPFAM" id="SSF52821">
    <property type="entry name" value="Rhodanese/Cell cycle control phosphatase"/>
    <property type="match status" value="1"/>
</dbReference>
<evidence type="ECO:0000313" key="2">
    <source>
        <dbReference type="EMBL" id="GAA1504025.1"/>
    </source>
</evidence>
<dbReference type="PROSITE" id="PS50206">
    <property type="entry name" value="RHODANESE_3"/>
    <property type="match status" value="1"/>
</dbReference>
<comment type="caution">
    <text evidence="2">The sequence shown here is derived from an EMBL/GenBank/DDBJ whole genome shotgun (WGS) entry which is preliminary data.</text>
</comment>
<organism evidence="2 3">
    <name type="scientific">Brevibacterium permense</name>
    <dbReference type="NCBI Taxonomy" id="234834"/>
    <lineage>
        <taxon>Bacteria</taxon>
        <taxon>Bacillati</taxon>
        <taxon>Actinomycetota</taxon>
        <taxon>Actinomycetes</taxon>
        <taxon>Micrococcales</taxon>
        <taxon>Brevibacteriaceae</taxon>
        <taxon>Brevibacterium</taxon>
    </lineage>
</organism>